<keyword evidence="6" id="KW-0493">Microtubule</keyword>
<dbReference type="GO" id="GO:0045504">
    <property type="term" value="F:dynein heavy chain binding"/>
    <property type="evidence" value="ECO:0007669"/>
    <property type="project" value="TreeGrafter"/>
</dbReference>
<reference evidence="16" key="1">
    <citation type="submission" date="2016-06" db="UniProtKB">
        <authorList>
            <consortium name="WormBaseParasite"/>
        </authorList>
    </citation>
    <scope>IDENTIFICATION</scope>
</reference>
<evidence type="ECO:0000256" key="7">
    <source>
        <dbReference type="ARBA" id="ARBA00022794"/>
    </source>
</evidence>
<dbReference type="GO" id="GO:0005874">
    <property type="term" value="C:microtubule"/>
    <property type="evidence" value="ECO:0007669"/>
    <property type="project" value="UniProtKB-KW"/>
</dbReference>
<dbReference type="GO" id="GO:0036064">
    <property type="term" value="C:ciliary basal body"/>
    <property type="evidence" value="ECO:0007669"/>
    <property type="project" value="TreeGrafter"/>
</dbReference>
<evidence type="ECO:0000313" key="15">
    <source>
        <dbReference type="Proteomes" id="UP000050794"/>
    </source>
</evidence>
<protein>
    <submittedName>
        <fullName evidence="16">Cytoplasmic dynein 2 light intermediate chain 1</fullName>
    </submittedName>
</protein>
<keyword evidence="5" id="KW-0963">Cytoplasm</keyword>
<dbReference type="GO" id="GO:0035735">
    <property type="term" value="P:intraciliary transport involved in cilium assembly"/>
    <property type="evidence" value="ECO:0007669"/>
    <property type="project" value="InterPro"/>
</dbReference>
<dbReference type="GO" id="GO:0035721">
    <property type="term" value="P:intraciliary retrograde transport"/>
    <property type="evidence" value="ECO:0007669"/>
    <property type="project" value="InterPro"/>
</dbReference>
<dbReference type="GO" id="GO:0005868">
    <property type="term" value="C:cytoplasmic dynein complex"/>
    <property type="evidence" value="ECO:0007669"/>
    <property type="project" value="InterPro"/>
</dbReference>
<keyword evidence="10" id="KW-0505">Motor protein</keyword>
<evidence type="ECO:0000256" key="5">
    <source>
        <dbReference type="ARBA" id="ARBA00022490"/>
    </source>
</evidence>
<evidence type="ECO:0000256" key="3">
    <source>
        <dbReference type="ARBA" id="ARBA00006831"/>
    </source>
</evidence>
<evidence type="ECO:0000256" key="11">
    <source>
        <dbReference type="ARBA" id="ARBA00023212"/>
    </source>
</evidence>
<feature type="compositionally biased region" description="Low complexity" evidence="13">
    <location>
        <begin position="380"/>
        <end position="391"/>
    </location>
</feature>
<dbReference type="PANTHER" id="PTHR13236:SF0">
    <property type="entry name" value="CYTOPLASMIC DYNEIN 2 LIGHT INTERMEDIATE CHAIN 1"/>
    <property type="match status" value="1"/>
</dbReference>
<dbReference type="Proteomes" id="UP000050794">
    <property type="component" value="Unassembled WGS sequence"/>
</dbReference>
<evidence type="ECO:0000256" key="1">
    <source>
        <dbReference type="ARBA" id="ARBA00004138"/>
    </source>
</evidence>
<evidence type="ECO:0000256" key="13">
    <source>
        <dbReference type="SAM" id="MobiDB-lite"/>
    </source>
</evidence>
<evidence type="ECO:0000256" key="12">
    <source>
        <dbReference type="ARBA" id="ARBA00023273"/>
    </source>
</evidence>
<dbReference type="EMBL" id="UYWY01023138">
    <property type="protein sequence ID" value="VDM47165.1"/>
    <property type="molecule type" value="Genomic_DNA"/>
</dbReference>
<evidence type="ECO:0000256" key="2">
    <source>
        <dbReference type="ARBA" id="ARBA00004245"/>
    </source>
</evidence>
<evidence type="ECO:0000256" key="4">
    <source>
        <dbReference type="ARBA" id="ARBA00022473"/>
    </source>
</evidence>
<keyword evidence="4" id="KW-0217">Developmental protein</keyword>
<dbReference type="AlphaFoldDB" id="A0A183V524"/>
<dbReference type="InterPro" id="IPR040045">
    <property type="entry name" value="DYNC2LI1"/>
</dbReference>
<proteinExistence type="inferred from homology"/>
<organism evidence="15 16">
    <name type="scientific">Toxocara canis</name>
    <name type="common">Canine roundworm</name>
    <dbReference type="NCBI Taxonomy" id="6265"/>
    <lineage>
        <taxon>Eukaryota</taxon>
        <taxon>Metazoa</taxon>
        <taxon>Ecdysozoa</taxon>
        <taxon>Nematoda</taxon>
        <taxon>Chromadorea</taxon>
        <taxon>Rhabditida</taxon>
        <taxon>Spirurina</taxon>
        <taxon>Ascaridomorpha</taxon>
        <taxon>Ascaridoidea</taxon>
        <taxon>Toxocaridae</taxon>
        <taxon>Toxocara</taxon>
    </lineage>
</organism>
<dbReference type="WBParaSite" id="TCNE_0001584501-mRNA-1">
    <property type="protein sequence ID" value="TCNE_0001584501-mRNA-1"/>
    <property type="gene ID" value="TCNE_0001584501"/>
</dbReference>
<evidence type="ECO:0000313" key="14">
    <source>
        <dbReference type="EMBL" id="VDM47165.1"/>
    </source>
</evidence>
<sequence>MRLPPKLPRVQFHYEWGKSQMILRFLDRNENTKPTIALEYTYGRRTRGMIKDVAHIWELGGGTSLLNLMDIPLTSKNIEVTSLVIVIDLTKPEEMWNTFYGVLDAARARVESVMNELNDRAPNAYDRLIRNNKRRFGERKVYTAVLISTYFLSLNKTFCYVANTYISLTYLTMLAPCNANNYRTNTFQDASLIKQFPIPLAIVGAKYDEFQVTFYSKNFCFLTNVKDDFRLKPPEDGLRGQLKIYGNEEQNLEPETRKNICKTLRFMALSNFASLQDIGAPPLSDSTLIKMRAANPRDMWRDAFIELFPQTVTIQLFVMIESVIDESEATKNELKDDPANDPQYREKEIDRLLEQKLQDLELYIKQKKDRQALEEKAERQLQQQAASMAAQKLDFRSHRVPNENSITLDSPRDQESA</sequence>
<reference evidence="14 15" key="2">
    <citation type="submission" date="2018-11" db="EMBL/GenBank/DDBJ databases">
        <authorList>
            <consortium name="Pathogen Informatics"/>
        </authorList>
    </citation>
    <scope>NUCLEOTIDE SEQUENCE [LARGE SCALE GENOMIC DNA]</scope>
</reference>
<keyword evidence="7" id="KW-0970">Cilium biogenesis/degradation</keyword>
<gene>
    <name evidence="14" type="ORF">TCNE_LOCUS15844</name>
</gene>
<evidence type="ECO:0000256" key="10">
    <source>
        <dbReference type="ARBA" id="ARBA00023175"/>
    </source>
</evidence>
<keyword evidence="8" id="KW-0243">Dynein</keyword>
<evidence type="ECO:0000256" key="9">
    <source>
        <dbReference type="ARBA" id="ARBA00023069"/>
    </source>
</evidence>
<accession>A0A183V524</accession>
<evidence type="ECO:0000256" key="8">
    <source>
        <dbReference type="ARBA" id="ARBA00023017"/>
    </source>
</evidence>
<evidence type="ECO:0000313" key="16">
    <source>
        <dbReference type="WBParaSite" id="TCNE_0001584501-mRNA-1"/>
    </source>
</evidence>
<keyword evidence="9" id="KW-0969">Cilium</keyword>
<dbReference type="GO" id="GO:0005930">
    <property type="term" value="C:axoneme"/>
    <property type="evidence" value="ECO:0007669"/>
    <property type="project" value="TreeGrafter"/>
</dbReference>
<comment type="similarity">
    <text evidence="3">Belongs to the dynein light intermediate chain family.</text>
</comment>
<keyword evidence="12" id="KW-0966">Cell projection</keyword>
<evidence type="ECO:0000256" key="6">
    <source>
        <dbReference type="ARBA" id="ARBA00022701"/>
    </source>
</evidence>
<dbReference type="PANTHER" id="PTHR13236">
    <property type="entry name" value="DYNEIN 2 LIGHT INTERMEDIATE CHAIN, ISOFORM 2"/>
    <property type="match status" value="1"/>
</dbReference>
<keyword evidence="15" id="KW-1185">Reference proteome</keyword>
<feature type="region of interest" description="Disordered" evidence="13">
    <location>
        <begin position="375"/>
        <end position="417"/>
    </location>
</feature>
<comment type="subcellular location">
    <subcellularLocation>
        <location evidence="1">Cell projection</location>
        <location evidence="1">Cilium</location>
    </subcellularLocation>
    <subcellularLocation>
        <location evidence="2">Cytoplasm</location>
        <location evidence="2">Cytoskeleton</location>
    </subcellularLocation>
</comment>
<keyword evidence="11" id="KW-0206">Cytoskeleton</keyword>
<name>A0A183V524_TOXCA</name>